<feature type="transmembrane region" description="Helical" evidence="9">
    <location>
        <begin position="401"/>
        <end position="423"/>
    </location>
</feature>
<comment type="similarity">
    <text evidence="2 7">Belongs to the major facilitator superfamily. Sugar transporter (TC 2.A.1.1) family.</text>
</comment>
<dbReference type="InterPro" id="IPR003663">
    <property type="entry name" value="Sugar/inositol_transpt"/>
</dbReference>
<dbReference type="PANTHER" id="PTHR48020:SF13">
    <property type="entry name" value="MAJOR FACILITATOR SUPERFAMILY (MFS) PROFILE DOMAIN-CONTAINING PROTEIN"/>
    <property type="match status" value="1"/>
</dbReference>
<dbReference type="Proteomes" id="UP001600888">
    <property type="component" value="Unassembled WGS sequence"/>
</dbReference>
<dbReference type="PROSITE" id="PS50850">
    <property type="entry name" value="MFS"/>
    <property type="match status" value="1"/>
</dbReference>
<dbReference type="InterPro" id="IPR005829">
    <property type="entry name" value="Sugar_transporter_CS"/>
</dbReference>
<comment type="subcellular location">
    <subcellularLocation>
        <location evidence="1">Membrane</location>
        <topology evidence="1">Multi-pass membrane protein</topology>
    </subcellularLocation>
</comment>
<feature type="transmembrane region" description="Helical" evidence="9">
    <location>
        <begin position="499"/>
        <end position="518"/>
    </location>
</feature>
<evidence type="ECO:0000256" key="9">
    <source>
        <dbReference type="SAM" id="Phobius"/>
    </source>
</evidence>
<evidence type="ECO:0000256" key="7">
    <source>
        <dbReference type="RuleBase" id="RU003346"/>
    </source>
</evidence>
<accession>A0ABR4E2L5</accession>
<evidence type="ECO:0000259" key="10">
    <source>
        <dbReference type="PROSITE" id="PS50850"/>
    </source>
</evidence>
<feature type="compositionally biased region" description="Basic and acidic residues" evidence="8">
    <location>
        <begin position="1"/>
        <end position="22"/>
    </location>
</feature>
<dbReference type="PRINTS" id="PR00171">
    <property type="entry name" value="SUGRTRNSPORT"/>
</dbReference>
<name>A0ABR4E2L5_9PEZI</name>
<feature type="transmembrane region" description="Helical" evidence="9">
    <location>
        <begin position="370"/>
        <end position="389"/>
    </location>
</feature>
<dbReference type="NCBIfam" id="TIGR00879">
    <property type="entry name" value="SP"/>
    <property type="match status" value="1"/>
</dbReference>
<protein>
    <recommendedName>
        <fullName evidence="10">Major facilitator superfamily (MFS) profile domain-containing protein</fullName>
    </recommendedName>
</protein>
<feature type="transmembrane region" description="Helical" evidence="9">
    <location>
        <begin position="272"/>
        <end position="295"/>
    </location>
</feature>
<evidence type="ECO:0000256" key="3">
    <source>
        <dbReference type="ARBA" id="ARBA00022448"/>
    </source>
</evidence>
<dbReference type="InterPro" id="IPR020846">
    <property type="entry name" value="MFS_dom"/>
</dbReference>
<feature type="transmembrane region" description="Helical" evidence="9">
    <location>
        <begin position="153"/>
        <end position="174"/>
    </location>
</feature>
<gene>
    <name evidence="11" type="ORF">FJTKL_00482</name>
</gene>
<dbReference type="Pfam" id="PF00083">
    <property type="entry name" value="Sugar_tr"/>
    <property type="match status" value="1"/>
</dbReference>
<dbReference type="InterPro" id="IPR005828">
    <property type="entry name" value="MFS_sugar_transport-like"/>
</dbReference>
<feature type="region of interest" description="Disordered" evidence="8">
    <location>
        <begin position="1"/>
        <end position="29"/>
    </location>
</feature>
<comment type="caution">
    <text evidence="11">The sequence shown here is derived from an EMBL/GenBank/DDBJ whole genome shotgun (WGS) entry which is preliminary data.</text>
</comment>
<evidence type="ECO:0000313" key="12">
    <source>
        <dbReference type="Proteomes" id="UP001600888"/>
    </source>
</evidence>
<dbReference type="EMBL" id="JBAWTH010000109">
    <property type="protein sequence ID" value="KAL2276661.1"/>
    <property type="molecule type" value="Genomic_DNA"/>
</dbReference>
<evidence type="ECO:0000313" key="11">
    <source>
        <dbReference type="EMBL" id="KAL2276661.1"/>
    </source>
</evidence>
<evidence type="ECO:0000256" key="5">
    <source>
        <dbReference type="ARBA" id="ARBA00022989"/>
    </source>
</evidence>
<dbReference type="PROSITE" id="PS00217">
    <property type="entry name" value="SUGAR_TRANSPORT_2"/>
    <property type="match status" value="1"/>
</dbReference>
<proteinExistence type="inferred from homology"/>
<dbReference type="PANTHER" id="PTHR48020">
    <property type="entry name" value="PROTON MYO-INOSITOL COTRANSPORTER"/>
    <property type="match status" value="1"/>
</dbReference>
<feature type="domain" description="Major facilitator superfamily (MFS) profile" evidence="10">
    <location>
        <begin position="114"/>
        <end position="553"/>
    </location>
</feature>
<evidence type="ECO:0000256" key="6">
    <source>
        <dbReference type="ARBA" id="ARBA00023136"/>
    </source>
</evidence>
<feature type="transmembrane region" description="Helical" evidence="9">
    <location>
        <begin position="430"/>
        <end position="448"/>
    </location>
</feature>
<dbReference type="SUPFAM" id="SSF103473">
    <property type="entry name" value="MFS general substrate transporter"/>
    <property type="match status" value="1"/>
</dbReference>
<keyword evidence="6 9" id="KW-0472">Membrane</keyword>
<organism evidence="11 12">
    <name type="scientific">Diaporthe vaccinii</name>
    <dbReference type="NCBI Taxonomy" id="105482"/>
    <lineage>
        <taxon>Eukaryota</taxon>
        <taxon>Fungi</taxon>
        <taxon>Dikarya</taxon>
        <taxon>Ascomycota</taxon>
        <taxon>Pezizomycotina</taxon>
        <taxon>Sordariomycetes</taxon>
        <taxon>Sordariomycetidae</taxon>
        <taxon>Diaporthales</taxon>
        <taxon>Diaporthaceae</taxon>
        <taxon>Diaporthe</taxon>
        <taxon>Diaporthe eres species complex</taxon>
    </lineage>
</organism>
<dbReference type="Gene3D" id="1.20.1250.20">
    <property type="entry name" value="MFS general substrate transporter like domains"/>
    <property type="match status" value="1"/>
</dbReference>
<evidence type="ECO:0000256" key="1">
    <source>
        <dbReference type="ARBA" id="ARBA00004141"/>
    </source>
</evidence>
<feature type="transmembrane region" description="Helical" evidence="9">
    <location>
        <begin position="243"/>
        <end position="266"/>
    </location>
</feature>
<feature type="transmembrane region" description="Helical" evidence="9">
    <location>
        <begin position="530"/>
        <end position="549"/>
    </location>
</feature>
<dbReference type="InterPro" id="IPR050814">
    <property type="entry name" value="Myo-inositol_Transporter"/>
</dbReference>
<sequence>MSEKTPQEIDDVGEKTPHEVNHVGDNSGRRKAVAMNIVENPLKRHSAEQTVENARIFAETHGMSEHAALFGRAGLVARDPDRFDSVSELDEAERTALAYEKAHKWHGPKMLWYSIGLCAVGAATQGWDQTGSNGANLSFPEEFGIHGKGRDEWIVGVINAIIFLTAGLIGAFIVDPLNHYFGRRGEIFITAACLTATPIGSGFAKSWQGLFAARFVMGIGIGAKNATVPIYSAEMAPARVRGALVMFWQLWVVAGIFLGFCANVIVKDTGAIAWRLQLGSAFIPSLILGIGIFFCPESPRWFMKHGRHAEAFKSMLRLRAHPIIAARDFYYSWVIYEEELKEAAGSTYFSRLWDCFAVPRIRRANYGASTVMLAQQMCGINIISFYSSTIFEDVGYSATQALYASLGYGAIQVVFTIPTLFLIDTKGRRTLTLITFPLMCIFLLAAGLSLLKTTGSRGEQLGPVVLFIYLFTICYSLGEGPVAFQYSAEVFPTIQREQGMAWAVCINNTFAGILSLTFPRMKTVMTPTGAFGFYAGLNLIAWFMIFCFVRETKQLTLEEIDQVFSVPTKDFISYELTTWLPYFIKRHIFRQKIAKPPAIIEKEARVESILEA</sequence>
<evidence type="ECO:0000256" key="2">
    <source>
        <dbReference type="ARBA" id="ARBA00010992"/>
    </source>
</evidence>
<keyword evidence="3 7" id="KW-0813">Transport</keyword>
<reference evidence="11 12" key="1">
    <citation type="submission" date="2024-03" db="EMBL/GenBank/DDBJ databases">
        <title>A high-quality draft genome sequence of Diaporthe vaccinii, a causative agent of upright dieback and viscid rot disease in cranberry plants.</title>
        <authorList>
            <person name="Sarrasin M."/>
            <person name="Lang B.F."/>
            <person name="Burger G."/>
        </authorList>
    </citation>
    <scope>NUCLEOTIDE SEQUENCE [LARGE SCALE GENOMIC DNA]</scope>
    <source>
        <strain evidence="11 12">IS7</strain>
    </source>
</reference>
<evidence type="ECO:0000256" key="8">
    <source>
        <dbReference type="SAM" id="MobiDB-lite"/>
    </source>
</evidence>
<dbReference type="InterPro" id="IPR036259">
    <property type="entry name" value="MFS_trans_sf"/>
</dbReference>
<evidence type="ECO:0000256" key="4">
    <source>
        <dbReference type="ARBA" id="ARBA00022692"/>
    </source>
</evidence>
<feature type="transmembrane region" description="Helical" evidence="9">
    <location>
        <begin position="210"/>
        <end position="231"/>
    </location>
</feature>
<keyword evidence="12" id="KW-1185">Reference proteome</keyword>
<feature type="transmembrane region" description="Helical" evidence="9">
    <location>
        <begin position="460"/>
        <end position="478"/>
    </location>
</feature>
<keyword evidence="5 9" id="KW-1133">Transmembrane helix</keyword>
<keyword evidence="4 9" id="KW-0812">Transmembrane</keyword>